<dbReference type="EMBL" id="WUEK01000008">
    <property type="protein sequence ID" value="MXG90586.1"/>
    <property type="molecule type" value="Genomic_DNA"/>
</dbReference>
<proteinExistence type="inferred from homology"/>
<dbReference type="Gene3D" id="3.20.20.300">
    <property type="entry name" value="Glycoside hydrolase, family 3, N-terminal domain"/>
    <property type="match status" value="1"/>
</dbReference>
<dbReference type="GO" id="GO:0004553">
    <property type="term" value="F:hydrolase activity, hydrolyzing O-glycosyl compounds"/>
    <property type="evidence" value="ECO:0007669"/>
    <property type="project" value="InterPro"/>
</dbReference>
<reference evidence="6 7" key="1">
    <citation type="submission" date="2019-12" db="EMBL/GenBank/DDBJ databases">
        <authorList>
            <person name="Kun Z."/>
        </authorList>
    </citation>
    <scope>NUCLEOTIDE SEQUENCE [LARGE SCALE GENOMIC DNA]</scope>
    <source>
        <strain evidence="6 7">YIM 123512</strain>
    </source>
</reference>
<dbReference type="SMART" id="SM01217">
    <property type="entry name" value="Fn3_like"/>
    <property type="match status" value="1"/>
</dbReference>
<dbReference type="InterPro" id="IPR036881">
    <property type="entry name" value="Glyco_hydro_3_C_sf"/>
</dbReference>
<evidence type="ECO:0000259" key="5">
    <source>
        <dbReference type="PROSITE" id="PS50835"/>
    </source>
</evidence>
<dbReference type="InterPro" id="IPR002772">
    <property type="entry name" value="Glyco_hydro_3_C"/>
</dbReference>
<dbReference type="Pfam" id="PF14310">
    <property type="entry name" value="Fn3-like"/>
    <property type="match status" value="1"/>
</dbReference>
<evidence type="ECO:0000256" key="1">
    <source>
        <dbReference type="ARBA" id="ARBA00005336"/>
    </source>
</evidence>
<feature type="region of interest" description="Disordered" evidence="3">
    <location>
        <begin position="762"/>
        <end position="792"/>
    </location>
</feature>
<evidence type="ECO:0000313" key="6">
    <source>
        <dbReference type="EMBL" id="MXG90586.1"/>
    </source>
</evidence>
<comment type="caution">
    <text evidence="6">The sequence shown here is derived from an EMBL/GenBank/DDBJ whole genome shotgun (WGS) entry which is preliminary data.</text>
</comment>
<feature type="region of interest" description="Disordered" evidence="3">
    <location>
        <begin position="420"/>
        <end position="441"/>
    </location>
</feature>
<feature type="chain" id="PRO_5026816490" description="Ig-like domain-containing protein" evidence="4">
    <location>
        <begin position="40"/>
        <end position="1146"/>
    </location>
</feature>
<protein>
    <recommendedName>
        <fullName evidence="5">Ig-like domain-containing protein</fullName>
    </recommendedName>
</protein>
<dbReference type="PROSITE" id="PS50835">
    <property type="entry name" value="IG_LIKE"/>
    <property type="match status" value="1"/>
</dbReference>
<keyword evidence="7" id="KW-1185">Reference proteome</keyword>
<dbReference type="SUPFAM" id="SSF51445">
    <property type="entry name" value="(Trans)glycosidases"/>
    <property type="match status" value="1"/>
</dbReference>
<dbReference type="InterPro" id="IPR036962">
    <property type="entry name" value="Glyco_hydro_3_N_sf"/>
</dbReference>
<gene>
    <name evidence="6" type="ORF">GRQ65_13610</name>
</gene>
<feature type="domain" description="Ig-like" evidence="5">
    <location>
        <begin position="966"/>
        <end position="1053"/>
    </location>
</feature>
<dbReference type="PANTHER" id="PTHR42715:SF10">
    <property type="entry name" value="BETA-GLUCOSIDASE"/>
    <property type="match status" value="1"/>
</dbReference>
<dbReference type="InterPro" id="IPR036179">
    <property type="entry name" value="Ig-like_dom_sf"/>
</dbReference>
<dbReference type="PANTHER" id="PTHR42715">
    <property type="entry name" value="BETA-GLUCOSIDASE"/>
    <property type="match status" value="1"/>
</dbReference>
<feature type="signal peptide" evidence="4">
    <location>
        <begin position="1"/>
        <end position="39"/>
    </location>
</feature>
<dbReference type="PRINTS" id="PR00133">
    <property type="entry name" value="GLHYDRLASE3"/>
</dbReference>
<evidence type="ECO:0000256" key="4">
    <source>
        <dbReference type="SAM" id="SignalP"/>
    </source>
</evidence>
<dbReference type="SUPFAM" id="SSF52279">
    <property type="entry name" value="Beta-D-glucan exohydrolase, C-terminal domain"/>
    <property type="match status" value="1"/>
</dbReference>
<name>A0A6L7EXJ2_9ACTN</name>
<dbReference type="InterPro" id="IPR026891">
    <property type="entry name" value="Fn3-like"/>
</dbReference>
<comment type="similarity">
    <text evidence="1">Belongs to the glycosyl hydrolase 3 family.</text>
</comment>
<keyword evidence="4" id="KW-0732">Signal</keyword>
<keyword evidence="2" id="KW-0378">Hydrolase</keyword>
<dbReference type="InterPro" id="IPR017853">
    <property type="entry name" value="GH"/>
</dbReference>
<dbReference type="InterPro" id="IPR007110">
    <property type="entry name" value="Ig-like_dom"/>
</dbReference>
<dbReference type="Pfam" id="PF00933">
    <property type="entry name" value="Glyco_hydro_3"/>
    <property type="match status" value="1"/>
</dbReference>
<evidence type="ECO:0000256" key="2">
    <source>
        <dbReference type="ARBA" id="ARBA00022801"/>
    </source>
</evidence>
<dbReference type="GO" id="GO:0005975">
    <property type="term" value="P:carbohydrate metabolic process"/>
    <property type="evidence" value="ECO:0007669"/>
    <property type="project" value="InterPro"/>
</dbReference>
<organism evidence="6 7">
    <name type="scientific">Nocardioides flavescens</name>
    <dbReference type="NCBI Taxonomy" id="2691959"/>
    <lineage>
        <taxon>Bacteria</taxon>
        <taxon>Bacillati</taxon>
        <taxon>Actinomycetota</taxon>
        <taxon>Actinomycetes</taxon>
        <taxon>Propionibacteriales</taxon>
        <taxon>Nocardioidaceae</taxon>
        <taxon>Nocardioides</taxon>
    </lineage>
</organism>
<dbReference type="SUPFAM" id="SSF48726">
    <property type="entry name" value="Immunoglobulin"/>
    <property type="match status" value="1"/>
</dbReference>
<feature type="compositionally biased region" description="Polar residues" evidence="3">
    <location>
        <begin position="782"/>
        <end position="792"/>
    </location>
</feature>
<dbReference type="InterPro" id="IPR001764">
    <property type="entry name" value="Glyco_hydro_3_N"/>
</dbReference>
<sequence length="1146" mass="118538">MLSRPPSRRVRGQAALATGAMLAIALASPLIGGAQTALAADAPAASGPQSPAIASNAPNTATVNWLVSQLSVAEKLTLIRGGTDPDQHGEAGYLAGVPRLGIPEIRHADAMGINTRNDATSFPTRLGLASSFDREDYVRLGEQVGKEGLASDVDLVYGPQVDVARFPSWSRNMTTNGEDAYVSSQFSETEIRGIQSQGLLSQVKHVSLYDGQNQNVPSLVGPQAAHELFLAPAQAAIEDGEVSSVMCSYATFQIVTEQGKSDYACSNSNLNNNIVKTLYGLKGFITSDYGGSKAPSDLIAGMDNEFSTSNFTAARLQPYVDPTSSTYDPAYAARLDDAVSRILYQYERFGLLDNSKIPAAYRSPVAQHGDVTNNPNTTNVDKAAGIVVARELAEDAGVLLKNDGGALPLSSTGTVAVVGPTSTLLPSSPGGERARGFGDRNNLTPLKAIQTEVGTAKVTSAPGVDWIGTTVPTANLQTTNDSAAAPGLTLTGTDANGQAITPSVVTTVDGKQTNLAKGGTYTWSGYLNVPTADTYQLLLQRSYGSDSGNAAAFNGGVAPEGRGGGAASNMTLSVDGTARTIANPGSNILPNDFPDGQVASNGQYLGKDNRGIALDLTPGLHQVSFTYTPAVTNATAPTMRFAWAPLNQNIAKAAQAAQTNDSTVIFVDDSGAGTAQGGGDNSSTTAAVKSLSASQDLLVNTVAQAAHAAGHKVSVVVNSGAAIAMPWAGSVDAILEMWYPGQEGGTATSNLLYGKADPSGRLPISFPKDNDSTPFSGRPERSTGSQAADETTPSIKWTDGVNVGYRWYTDPTANPTGIKPQFAFGYGLSYTTFGYSGLSAKPTTDGGLDVTMTVSNTGSRAGGTSPQVYVGPSPDLAAPVRDSHGIVVSGFEQSARKLVQFDHVDLAAGQSKTLTLHVDVQELSAWDSVAQRWVVGTGNRSIMLGAASDDIEQTVTTDVRTGLASPSITAQPAATRTAEVGEAVILTAAASGTPAPTVQWQRSQGGSWIDIAGATGTSYAFTATPGDNGVQFRAVFSNELGTSMSSATTVKVTRDALTAPKIKKGKTKKKGNKLVLKWSPATPASSVGGYRILDGTEVVDEVSASATKATIRLGKGKHRIRVVAVAVDGLVTGGDAASAPVKVTRR</sequence>
<dbReference type="Proteomes" id="UP000473325">
    <property type="component" value="Unassembled WGS sequence"/>
</dbReference>
<dbReference type="RefSeq" id="WP_160878525.1">
    <property type="nucleotide sequence ID" value="NZ_WUEK01000008.1"/>
</dbReference>
<dbReference type="Gene3D" id="2.60.40.10">
    <property type="entry name" value="Immunoglobulins"/>
    <property type="match status" value="2"/>
</dbReference>
<dbReference type="InterPro" id="IPR050288">
    <property type="entry name" value="Cellulose_deg_GH3"/>
</dbReference>
<dbReference type="InterPro" id="IPR013783">
    <property type="entry name" value="Ig-like_fold"/>
</dbReference>
<dbReference type="AlphaFoldDB" id="A0A6L7EXJ2"/>
<dbReference type="Gene3D" id="3.40.50.1700">
    <property type="entry name" value="Glycoside hydrolase family 3 C-terminal domain"/>
    <property type="match status" value="2"/>
</dbReference>
<dbReference type="Pfam" id="PF01915">
    <property type="entry name" value="Glyco_hydro_3_C"/>
    <property type="match status" value="1"/>
</dbReference>
<evidence type="ECO:0000313" key="7">
    <source>
        <dbReference type="Proteomes" id="UP000473325"/>
    </source>
</evidence>
<accession>A0A6L7EXJ2</accession>
<evidence type="ECO:0000256" key="3">
    <source>
        <dbReference type="SAM" id="MobiDB-lite"/>
    </source>
</evidence>